<keyword evidence="4" id="KW-1185">Reference proteome</keyword>
<evidence type="ECO:0000313" key="3">
    <source>
        <dbReference type="EMBL" id="KAA0018495.1"/>
    </source>
</evidence>
<evidence type="ECO:0000256" key="1">
    <source>
        <dbReference type="ARBA" id="ARBA00007689"/>
    </source>
</evidence>
<gene>
    <name evidence="3" type="ORF">FOY51_23740</name>
</gene>
<dbReference type="PANTHER" id="PTHR35174">
    <property type="entry name" value="BLL7171 PROTEIN-RELATED"/>
    <property type="match status" value="1"/>
</dbReference>
<name>A0A5A7S606_9NOCA</name>
<dbReference type="InterPro" id="IPR005545">
    <property type="entry name" value="YCII"/>
</dbReference>
<dbReference type="RefSeq" id="WP_149432756.1">
    <property type="nucleotide sequence ID" value="NZ_VLNY01000017.1"/>
</dbReference>
<evidence type="ECO:0000259" key="2">
    <source>
        <dbReference type="Pfam" id="PF03795"/>
    </source>
</evidence>
<feature type="domain" description="YCII-related" evidence="2">
    <location>
        <begin position="36"/>
        <end position="97"/>
    </location>
</feature>
<dbReference type="Pfam" id="PF03795">
    <property type="entry name" value="YCII"/>
    <property type="match status" value="1"/>
</dbReference>
<dbReference type="OrthoDB" id="668782at2"/>
<dbReference type="PANTHER" id="PTHR35174:SF3">
    <property type="entry name" value="BLL7171 PROTEIN"/>
    <property type="match status" value="1"/>
</dbReference>
<dbReference type="Proteomes" id="UP000322244">
    <property type="component" value="Unassembled WGS sequence"/>
</dbReference>
<dbReference type="SUPFAM" id="SSF54909">
    <property type="entry name" value="Dimeric alpha+beta barrel"/>
    <property type="match status" value="1"/>
</dbReference>
<dbReference type="Gene3D" id="3.30.70.1060">
    <property type="entry name" value="Dimeric alpha+beta barrel"/>
    <property type="match status" value="1"/>
</dbReference>
<dbReference type="InterPro" id="IPR011008">
    <property type="entry name" value="Dimeric_a/b-barrel"/>
</dbReference>
<sequence>MPEYLIAFNAEWVPELTADQLLEAAHTTSALTIEMMDAGVWVFGAGLQDNSLVDGVDLVDGKPVLLDGPYAETKEQLGGFCVVDVPDDEAARHWATKMAVACGWPQQIHRIMTPPHLSEEPR</sequence>
<evidence type="ECO:0000313" key="4">
    <source>
        <dbReference type="Proteomes" id="UP000322244"/>
    </source>
</evidence>
<organism evidence="3 4">
    <name type="scientific">Antrihabitans cavernicola</name>
    <dbReference type="NCBI Taxonomy" id="2495913"/>
    <lineage>
        <taxon>Bacteria</taxon>
        <taxon>Bacillati</taxon>
        <taxon>Actinomycetota</taxon>
        <taxon>Actinomycetes</taxon>
        <taxon>Mycobacteriales</taxon>
        <taxon>Nocardiaceae</taxon>
        <taxon>Antrihabitans</taxon>
    </lineage>
</organism>
<comment type="similarity">
    <text evidence="1">Belongs to the YciI family.</text>
</comment>
<proteinExistence type="inferred from homology"/>
<protein>
    <recommendedName>
        <fullName evidence="2">YCII-related domain-containing protein</fullName>
    </recommendedName>
</protein>
<reference evidence="3 4" key="1">
    <citation type="submission" date="2019-07" db="EMBL/GenBank/DDBJ databases">
        <title>Rhodococcus cavernicolus sp. nov., isolated from a cave.</title>
        <authorList>
            <person name="Lee S.D."/>
        </authorList>
    </citation>
    <scope>NUCLEOTIDE SEQUENCE [LARGE SCALE GENOMIC DNA]</scope>
    <source>
        <strain evidence="3 4">C1-24</strain>
    </source>
</reference>
<accession>A0A5A7S606</accession>
<dbReference type="EMBL" id="VLNY01000017">
    <property type="protein sequence ID" value="KAA0018495.1"/>
    <property type="molecule type" value="Genomic_DNA"/>
</dbReference>
<comment type="caution">
    <text evidence="3">The sequence shown here is derived from an EMBL/GenBank/DDBJ whole genome shotgun (WGS) entry which is preliminary data.</text>
</comment>
<dbReference type="AlphaFoldDB" id="A0A5A7S606"/>